<dbReference type="PANTHER" id="PTHR43085:SF1">
    <property type="entry name" value="PSEUDOURIDINE KINASE-RELATED"/>
    <property type="match status" value="1"/>
</dbReference>
<sequence>MIGVVGEALIDLVVAESDPSRPVAHPGGSPMNVAVTLGRLETPVAFLGRLSGDAFGDLLRGHLESSGVDLRWSVDASEPTSLAVVSVAPGGGADYSFHVHRTADWQWSAAELAAAPGFDAVHAGSLGLALEPGGPVVETWLEGLGGSTTISLDPNVRPELLGDRDRYLARWERWLSFADLVKISDEDLEWIRPGCDAAELARGWIDRGRRLVVVTRGGDGSRVFGRGYEFTVAAHRAVIVDTVGAGDSFSGGLLHWLDRADRLRPDRLAGLRESEAREAVEFASAVAAATCSRAGANPPRRTELSV</sequence>
<dbReference type="Gene3D" id="3.40.1190.20">
    <property type="match status" value="1"/>
</dbReference>
<keyword evidence="5" id="KW-0067">ATP-binding</keyword>
<dbReference type="STRING" id="58114.SAMN05216270_10840"/>
<dbReference type="OrthoDB" id="9795789at2"/>
<evidence type="ECO:0000256" key="2">
    <source>
        <dbReference type="ARBA" id="ARBA00022679"/>
    </source>
</evidence>
<gene>
    <name evidence="7" type="ORF">SAMN05216270_10840</name>
</gene>
<dbReference type="InterPro" id="IPR050306">
    <property type="entry name" value="PfkB_Carbo_kinase"/>
</dbReference>
<dbReference type="GO" id="GO:0005524">
    <property type="term" value="F:ATP binding"/>
    <property type="evidence" value="ECO:0007669"/>
    <property type="project" value="UniProtKB-KW"/>
</dbReference>
<evidence type="ECO:0000259" key="6">
    <source>
        <dbReference type="Pfam" id="PF00294"/>
    </source>
</evidence>
<dbReference type="PROSITE" id="PS00584">
    <property type="entry name" value="PFKB_KINASES_2"/>
    <property type="match status" value="1"/>
</dbReference>
<keyword evidence="4 7" id="KW-0418">Kinase</keyword>
<evidence type="ECO:0000256" key="3">
    <source>
        <dbReference type="ARBA" id="ARBA00022741"/>
    </source>
</evidence>
<evidence type="ECO:0000256" key="5">
    <source>
        <dbReference type="ARBA" id="ARBA00022840"/>
    </source>
</evidence>
<keyword evidence="3" id="KW-0547">Nucleotide-binding</keyword>
<protein>
    <submittedName>
        <fullName evidence="7">Fructokinase</fullName>
    </submittedName>
</protein>
<dbReference type="GO" id="GO:0016301">
    <property type="term" value="F:kinase activity"/>
    <property type="evidence" value="ECO:0007669"/>
    <property type="project" value="UniProtKB-KW"/>
</dbReference>
<dbReference type="RefSeq" id="WP_091036154.1">
    <property type="nucleotide sequence ID" value="NZ_FNAD01000008.1"/>
</dbReference>
<evidence type="ECO:0000256" key="1">
    <source>
        <dbReference type="ARBA" id="ARBA00010688"/>
    </source>
</evidence>
<proteinExistence type="inferred from homology"/>
<reference evidence="8" key="1">
    <citation type="submission" date="2016-10" db="EMBL/GenBank/DDBJ databases">
        <authorList>
            <person name="Varghese N."/>
            <person name="Submissions S."/>
        </authorList>
    </citation>
    <scope>NUCLEOTIDE SEQUENCE [LARGE SCALE GENOMIC DNA]</scope>
    <source>
        <strain evidence="8">CGMCC 4.3516</strain>
    </source>
</reference>
<dbReference type="PANTHER" id="PTHR43085">
    <property type="entry name" value="HEXOKINASE FAMILY MEMBER"/>
    <property type="match status" value="1"/>
</dbReference>
<dbReference type="InterPro" id="IPR011611">
    <property type="entry name" value="PfkB_dom"/>
</dbReference>
<feature type="domain" description="Carbohydrate kinase PfkB" evidence="6">
    <location>
        <begin position="4"/>
        <end position="299"/>
    </location>
</feature>
<dbReference type="AlphaFoldDB" id="A0A1G6Y0F4"/>
<keyword evidence="8" id="KW-1185">Reference proteome</keyword>
<dbReference type="Proteomes" id="UP000198949">
    <property type="component" value="Unassembled WGS sequence"/>
</dbReference>
<dbReference type="InterPro" id="IPR002173">
    <property type="entry name" value="Carboh/pur_kinase_PfkB_CS"/>
</dbReference>
<organism evidence="7 8">
    <name type="scientific">Glycomyces harbinensis</name>
    <dbReference type="NCBI Taxonomy" id="58114"/>
    <lineage>
        <taxon>Bacteria</taxon>
        <taxon>Bacillati</taxon>
        <taxon>Actinomycetota</taxon>
        <taxon>Actinomycetes</taxon>
        <taxon>Glycomycetales</taxon>
        <taxon>Glycomycetaceae</taxon>
        <taxon>Glycomyces</taxon>
    </lineage>
</organism>
<accession>A0A1G6Y0F4</accession>
<keyword evidence="2" id="KW-0808">Transferase</keyword>
<name>A0A1G6Y0F4_9ACTN</name>
<evidence type="ECO:0000313" key="7">
    <source>
        <dbReference type="EMBL" id="SDD83433.1"/>
    </source>
</evidence>
<dbReference type="Pfam" id="PF00294">
    <property type="entry name" value="PfkB"/>
    <property type="match status" value="1"/>
</dbReference>
<comment type="similarity">
    <text evidence="1">Belongs to the carbohydrate kinase PfkB family.</text>
</comment>
<evidence type="ECO:0000313" key="8">
    <source>
        <dbReference type="Proteomes" id="UP000198949"/>
    </source>
</evidence>
<dbReference type="InterPro" id="IPR029056">
    <property type="entry name" value="Ribokinase-like"/>
</dbReference>
<dbReference type="CDD" id="cd01167">
    <property type="entry name" value="bac_FRK"/>
    <property type="match status" value="1"/>
</dbReference>
<dbReference type="SUPFAM" id="SSF53613">
    <property type="entry name" value="Ribokinase-like"/>
    <property type="match status" value="1"/>
</dbReference>
<dbReference type="EMBL" id="FNAD01000008">
    <property type="protein sequence ID" value="SDD83433.1"/>
    <property type="molecule type" value="Genomic_DNA"/>
</dbReference>
<evidence type="ECO:0000256" key="4">
    <source>
        <dbReference type="ARBA" id="ARBA00022777"/>
    </source>
</evidence>